<dbReference type="OrthoDB" id="76265at2759"/>
<evidence type="ECO:0000259" key="16">
    <source>
        <dbReference type="PROSITE" id="PS51471"/>
    </source>
</evidence>
<protein>
    <recommendedName>
        <fullName evidence="11">hypoxia-inducible factor-proline dioxygenase</fullName>
        <ecNumber evidence="11">1.14.11.29</ecNumber>
    </recommendedName>
</protein>
<dbReference type="Pfam" id="PF13640">
    <property type="entry name" value="2OG-FeII_Oxy_3"/>
    <property type="match status" value="1"/>
</dbReference>
<organism evidence="17 18">
    <name type="scientific">Pomacea canaliculata</name>
    <name type="common">Golden apple snail</name>
    <dbReference type="NCBI Taxonomy" id="400727"/>
    <lineage>
        <taxon>Eukaryota</taxon>
        <taxon>Metazoa</taxon>
        <taxon>Spiralia</taxon>
        <taxon>Lophotrochozoa</taxon>
        <taxon>Mollusca</taxon>
        <taxon>Gastropoda</taxon>
        <taxon>Caenogastropoda</taxon>
        <taxon>Architaenioglossa</taxon>
        <taxon>Ampullarioidea</taxon>
        <taxon>Ampullariidae</taxon>
        <taxon>Pomacea</taxon>
    </lineage>
</organism>
<dbReference type="PROSITE" id="PS51471">
    <property type="entry name" value="FE2OG_OXY"/>
    <property type="match status" value="1"/>
</dbReference>
<dbReference type="GO" id="GO:0031418">
    <property type="term" value="F:L-ascorbic acid binding"/>
    <property type="evidence" value="ECO:0007669"/>
    <property type="project" value="UniProtKB-KW"/>
</dbReference>
<dbReference type="InterPro" id="IPR051559">
    <property type="entry name" value="HIF_prolyl_hydroxylases"/>
</dbReference>
<evidence type="ECO:0000256" key="3">
    <source>
        <dbReference type="ARBA" id="ARBA00022723"/>
    </source>
</evidence>
<keyword evidence="10" id="KW-0539">Nucleus</keyword>
<evidence type="ECO:0000256" key="2">
    <source>
        <dbReference type="ARBA" id="ARBA00004123"/>
    </source>
</evidence>
<keyword evidence="18" id="KW-1185">Reference proteome</keyword>
<evidence type="ECO:0000256" key="12">
    <source>
        <dbReference type="ARBA" id="ARBA00049134"/>
    </source>
</evidence>
<dbReference type="InterPro" id="IPR005123">
    <property type="entry name" value="Oxoglu/Fe-dep_dioxygenase_dom"/>
</dbReference>
<evidence type="ECO:0000256" key="6">
    <source>
        <dbReference type="ARBA" id="ARBA00022896"/>
    </source>
</evidence>
<dbReference type="Proteomes" id="UP000245119">
    <property type="component" value="Linkage Group LG8"/>
</dbReference>
<dbReference type="GO" id="GO:0008270">
    <property type="term" value="F:zinc ion binding"/>
    <property type="evidence" value="ECO:0007669"/>
    <property type="project" value="UniProtKB-KW"/>
</dbReference>
<dbReference type="GO" id="GO:0005634">
    <property type="term" value="C:nucleus"/>
    <property type="evidence" value="ECO:0007669"/>
    <property type="project" value="UniProtKB-SubCell"/>
</dbReference>
<dbReference type="FunFam" id="2.60.120.620:FF:000005">
    <property type="entry name" value="Egl nine homolog 1"/>
    <property type="match status" value="1"/>
</dbReference>
<proteinExistence type="predicted"/>
<keyword evidence="6" id="KW-0847">Vitamin C</keyword>
<dbReference type="STRING" id="400727.A0A2T7NWL3"/>
<dbReference type="GO" id="GO:0071456">
    <property type="term" value="P:cellular response to hypoxia"/>
    <property type="evidence" value="ECO:0007669"/>
    <property type="project" value="TreeGrafter"/>
</dbReference>
<comment type="catalytic activity">
    <reaction evidence="12">
        <text>L-prolyl-[hypoxia-inducible factor alpha subunit] + 2-oxoglutarate + O2 = trans-4-hydroxy-L-prolyl-[hypoxia-inducible factor alpha subunit] + succinate + CO2</text>
        <dbReference type="Rhea" id="RHEA:48400"/>
        <dbReference type="Rhea" id="RHEA-COMP:12093"/>
        <dbReference type="Rhea" id="RHEA-COMP:12094"/>
        <dbReference type="ChEBI" id="CHEBI:15379"/>
        <dbReference type="ChEBI" id="CHEBI:16526"/>
        <dbReference type="ChEBI" id="CHEBI:16810"/>
        <dbReference type="ChEBI" id="CHEBI:30031"/>
        <dbReference type="ChEBI" id="CHEBI:50342"/>
        <dbReference type="ChEBI" id="CHEBI:61965"/>
        <dbReference type="EC" id="1.14.11.29"/>
    </reaction>
</comment>
<keyword evidence="4 13" id="KW-0863">Zinc-finger</keyword>
<dbReference type="EMBL" id="PZQS01000008">
    <property type="protein sequence ID" value="PVD25554.1"/>
    <property type="molecule type" value="Genomic_DNA"/>
</dbReference>
<evidence type="ECO:0000313" key="17">
    <source>
        <dbReference type="EMBL" id="PVD25554.1"/>
    </source>
</evidence>
<dbReference type="PANTHER" id="PTHR12907">
    <property type="entry name" value="EGL NINE HOMOLOG-RELATED"/>
    <property type="match status" value="1"/>
</dbReference>
<comment type="subcellular location">
    <subcellularLocation>
        <location evidence="2">Nucleus</location>
    </subcellularLocation>
</comment>
<comment type="caution">
    <text evidence="17">The sequence shown here is derived from an EMBL/GenBank/DDBJ whole genome shotgun (WGS) entry which is preliminary data.</text>
</comment>
<dbReference type="InterPro" id="IPR044862">
    <property type="entry name" value="Pro_4_hyd_alph_FE2OG_OXY"/>
</dbReference>
<dbReference type="Gene3D" id="2.60.120.620">
    <property type="entry name" value="q2cbj1_9rhob like domain"/>
    <property type="match status" value="1"/>
</dbReference>
<keyword evidence="3" id="KW-0479">Metal-binding</keyword>
<sequence>MMADGASASGLRDERNVCQLCGALENLSLCGGCREIWYCCKDHQRAHWKEHKRKCKQKQHKTDVCRTEQVTTGTSYTSLGTPTLPSGVLSDSRDFAAAGVSSSQETVLLVGEEYAASVSAGENENFNEEKQHVSDCGKLSEVALGTQEKSAKHTDEINKKDRLPTITEEGERYFLDVPFAKTVKSKRHTNRLRQSADAMSPKGTTVDTKLTYLDILKSRFSVIAEYVVKCLQTYGICVIDGFLGEATGTEIFKEVKQLQDLGVFRKGQLVHTASASSDAIRGDIITWVDGRGQSSENIQFLVSCMDAVVKNCSCLMEGYTINERTKAMVACYPRNSTGYVRHIDNPNGDGRCITCIYYLNQNWNGRQDGGLLRIFPEGKDRVANVEPNFDRLLFFWSDRRNPHEVLPSTRDRYAITVWYYEAEERARALKQYRGEVSSHPKKEAVPLFNVSQNEERDS</sequence>
<dbReference type="EC" id="1.14.11.29" evidence="11"/>
<evidence type="ECO:0000256" key="5">
    <source>
        <dbReference type="ARBA" id="ARBA00022833"/>
    </source>
</evidence>
<dbReference type="SUPFAM" id="SSF144232">
    <property type="entry name" value="HIT/MYND zinc finger-like"/>
    <property type="match status" value="1"/>
</dbReference>
<evidence type="ECO:0000256" key="4">
    <source>
        <dbReference type="ARBA" id="ARBA00022771"/>
    </source>
</evidence>
<feature type="domain" description="Fe2OG dioxygenase" evidence="16">
    <location>
        <begin position="320"/>
        <end position="421"/>
    </location>
</feature>
<feature type="domain" description="MYND-type" evidence="15">
    <location>
        <begin position="18"/>
        <end position="55"/>
    </location>
</feature>
<comment type="cofactor">
    <cofactor evidence="1">
        <name>L-ascorbate</name>
        <dbReference type="ChEBI" id="CHEBI:38290"/>
    </cofactor>
</comment>
<accession>A0A2T7NWL3</accession>
<reference evidence="17 18" key="1">
    <citation type="submission" date="2018-04" db="EMBL/GenBank/DDBJ databases">
        <title>The genome of golden apple snail Pomacea canaliculata provides insight into stress tolerance and invasive adaptation.</title>
        <authorList>
            <person name="Liu C."/>
            <person name="Liu B."/>
            <person name="Ren Y."/>
            <person name="Zhang Y."/>
            <person name="Wang H."/>
            <person name="Li S."/>
            <person name="Jiang F."/>
            <person name="Yin L."/>
            <person name="Zhang G."/>
            <person name="Qian W."/>
            <person name="Fan W."/>
        </authorList>
    </citation>
    <scope>NUCLEOTIDE SEQUENCE [LARGE SCALE GENOMIC DNA]</scope>
    <source>
        <strain evidence="17">SZHN2017</strain>
        <tissue evidence="17">Muscle</tissue>
    </source>
</reference>
<dbReference type="GO" id="GO:0008198">
    <property type="term" value="F:ferrous iron binding"/>
    <property type="evidence" value="ECO:0007669"/>
    <property type="project" value="TreeGrafter"/>
</dbReference>
<evidence type="ECO:0000256" key="13">
    <source>
        <dbReference type="PROSITE-ProRule" id="PRU00134"/>
    </source>
</evidence>
<evidence type="ECO:0000256" key="9">
    <source>
        <dbReference type="ARBA" id="ARBA00023004"/>
    </source>
</evidence>
<dbReference type="PANTHER" id="PTHR12907:SF26">
    <property type="entry name" value="HIF PROLYL HYDROXYLASE, ISOFORM C"/>
    <property type="match status" value="1"/>
</dbReference>
<feature type="compositionally biased region" description="Basic and acidic residues" evidence="14">
    <location>
        <begin position="435"/>
        <end position="444"/>
    </location>
</feature>
<evidence type="ECO:0000256" key="14">
    <source>
        <dbReference type="SAM" id="MobiDB-lite"/>
    </source>
</evidence>
<dbReference type="PROSITE" id="PS50865">
    <property type="entry name" value="ZF_MYND_2"/>
    <property type="match status" value="1"/>
</dbReference>
<name>A0A2T7NWL3_POMCA</name>
<keyword evidence="9" id="KW-0408">Iron</keyword>
<dbReference type="Pfam" id="PF01753">
    <property type="entry name" value="zf-MYND"/>
    <property type="match status" value="1"/>
</dbReference>
<evidence type="ECO:0000256" key="10">
    <source>
        <dbReference type="ARBA" id="ARBA00023242"/>
    </source>
</evidence>
<dbReference type="InterPro" id="IPR006620">
    <property type="entry name" value="Pro_4_hyd_alph"/>
</dbReference>
<evidence type="ECO:0000256" key="7">
    <source>
        <dbReference type="ARBA" id="ARBA00022964"/>
    </source>
</evidence>
<evidence type="ECO:0000256" key="1">
    <source>
        <dbReference type="ARBA" id="ARBA00001961"/>
    </source>
</evidence>
<evidence type="ECO:0000256" key="8">
    <source>
        <dbReference type="ARBA" id="ARBA00023002"/>
    </source>
</evidence>
<evidence type="ECO:0000259" key="15">
    <source>
        <dbReference type="PROSITE" id="PS50865"/>
    </source>
</evidence>
<dbReference type="InterPro" id="IPR002893">
    <property type="entry name" value="Znf_MYND"/>
</dbReference>
<dbReference type="PROSITE" id="PS01360">
    <property type="entry name" value="ZF_MYND_1"/>
    <property type="match status" value="1"/>
</dbReference>
<feature type="region of interest" description="Disordered" evidence="14">
    <location>
        <begin position="435"/>
        <end position="458"/>
    </location>
</feature>
<dbReference type="SMART" id="SM00702">
    <property type="entry name" value="P4Hc"/>
    <property type="match status" value="1"/>
</dbReference>
<dbReference type="AlphaFoldDB" id="A0A2T7NWL3"/>
<keyword evidence="5" id="KW-0862">Zinc</keyword>
<dbReference type="OMA" id="NMYSAGL"/>
<keyword evidence="8" id="KW-0560">Oxidoreductase</keyword>
<evidence type="ECO:0000313" key="18">
    <source>
        <dbReference type="Proteomes" id="UP000245119"/>
    </source>
</evidence>
<evidence type="ECO:0000256" key="11">
    <source>
        <dbReference type="ARBA" id="ARBA00039004"/>
    </source>
</evidence>
<gene>
    <name evidence="17" type="ORF">C0Q70_13210</name>
</gene>
<dbReference type="GO" id="GO:0160082">
    <property type="term" value="F:hypoxia-inducible factor-proline dioxygenase activity"/>
    <property type="evidence" value="ECO:0007669"/>
    <property type="project" value="UniProtKB-EC"/>
</dbReference>
<keyword evidence="7" id="KW-0223">Dioxygenase</keyword>
<dbReference type="Gene3D" id="6.10.140.2220">
    <property type="match status" value="1"/>
</dbReference>